<name>A0A0P6Y3L9_9CHLR</name>
<feature type="transmembrane region" description="Helical" evidence="1">
    <location>
        <begin position="24"/>
        <end position="46"/>
    </location>
</feature>
<sequence>MSTNPFQLKCPNCQQTLKYKTWVMALNGILIVAFLGLLVYLIPQIIADPRGFRATMRLLLLSSFIIVLIFYGITYMADPFERS</sequence>
<evidence type="ECO:0000313" key="2">
    <source>
        <dbReference type="EMBL" id="KPL83700.1"/>
    </source>
</evidence>
<protein>
    <recommendedName>
        <fullName evidence="4">Zinc ribbon domain-containing protein</fullName>
    </recommendedName>
</protein>
<reference evidence="2 3" key="1">
    <citation type="submission" date="2015-07" db="EMBL/GenBank/DDBJ databases">
        <title>Whole genome sequence of Herpetosiphon geysericola DSM 7119.</title>
        <authorList>
            <person name="Hemp J."/>
            <person name="Ward L.M."/>
            <person name="Pace L.A."/>
            <person name="Fischer W.W."/>
        </authorList>
    </citation>
    <scope>NUCLEOTIDE SEQUENCE [LARGE SCALE GENOMIC DNA]</scope>
    <source>
        <strain evidence="2 3">DSM 7119</strain>
    </source>
</reference>
<accession>A0A0P6Y3L9</accession>
<evidence type="ECO:0008006" key="4">
    <source>
        <dbReference type="Google" id="ProtNLM"/>
    </source>
</evidence>
<keyword evidence="3" id="KW-1185">Reference proteome</keyword>
<dbReference type="RefSeq" id="WP_054536077.1">
    <property type="nucleotide sequence ID" value="NZ_LGKP01000027.1"/>
</dbReference>
<organism evidence="2 3">
    <name type="scientific">Herpetosiphon geysericola</name>
    <dbReference type="NCBI Taxonomy" id="70996"/>
    <lineage>
        <taxon>Bacteria</taxon>
        <taxon>Bacillati</taxon>
        <taxon>Chloroflexota</taxon>
        <taxon>Chloroflexia</taxon>
        <taxon>Herpetosiphonales</taxon>
        <taxon>Herpetosiphonaceae</taxon>
        <taxon>Herpetosiphon</taxon>
    </lineage>
</organism>
<dbReference type="AlphaFoldDB" id="A0A0P6Y3L9"/>
<evidence type="ECO:0000256" key="1">
    <source>
        <dbReference type="SAM" id="Phobius"/>
    </source>
</evidence>
<keyword evidence="1" id="KW-1133">Transmembrane helix</keyword>
<gene>
    <name evidence="2" type="ORF">SE18_19180</name>
</gene>
<evidence type="ECO:0000313" key="3">
    <source>
        <dbReference type="Proteomes" id="UP000050277"/>
    </source>
</evidence>
<dbReference type="EMBL" id="LGKP01000027">
    <property type="protein sequence ID" value="KPL83700.1"/>
    <property type="molecule type" value="Genomic_DNA"/>
</dbReference>
<proteinExistence type="predicted"/>
<keyword evidence="1" id="KW-0812">Transmembrane</keyword>
<comment type="caution">
    <text evidence="2">The sequence shown here is derived from an EMBL/GenBank/DDBJ whole genome shotgun (WGS) entry which is preliminary data.</text>
</comment>
<dbReference type="Proteomes" id="UP000050277">
    <property type="component" value="Unassembled WGS sequence"/>
</dbReference>
<keyword evidence="1" id="KW-0472">Membrane</keyword>
<feature type="transmembrane region" description="Helical" evidence="1">
    <location>
        <begin position="58"/>
        <end position="77"/>
    </location>
</feature>